<comment type="caution">
    <text evidence="3">The sequence shown here is derived from an EMBL/GenBank/DDBJ whole genome shotgun (WGS) entry which is preliminary data.</text>
</comment>
<dbReference type="Gene3D" id="3.30.2310.20">
    <property type="entry name" value="RelE-like"/>
    <property type="match status" value="1"/>
</dbReference>
<reference evidence="3 4" key="1">
    <citation type="submission" date="2015-12" db="EMBL/GenBank/DDBJ databases">
        <title>Genome sequence of Thalassospira lucentensis MCCC 1A02072.</title>
        <authorList>
            <person name="Lu L."/>
            <person name="Lai Q."/>
            <person name="Shao Z."/>
            <person name="Qian P."/>
        </authorList>
    </citation>
    <scope>NUCLEOTIDE SEQUENCE [LARGE SCALE GENOMIC DNA]</scope>
    <source>
        <strain evidence="3 4">MCCC 1A02072</strain>
    </source>
</reference>
<evidence type="ECO:0000256" key="2">
    <source>
        <dbReference type="PIRNR" id="PIRNR029218"/>
    </source>
</evidence>
<keyword evidence="1" id="KW-1277">Toxin-antitoxin system</keyword>
<comment type="similarity">
    <text evidence="2">Belongs to the RelE toxin family.</text>
</comment>
<dbReference type="AlphaFoldDB" id="A0A154L264"/>
<proteinExistence type="inferred from homology"/>
<name>A0A154L264_9PROT</name>
<dbReference type="EMBL" id="LPVY01000021">
    <property type="protein sequence ID" value="KZB62176.1"/>
    <property type="molecule type" value="Genomic_DNA"/>
</dbReference>
<dbReference type="InterPro" id="IPR035093">
    <property type="entry name" value="RelE/ParE_toxin_dom_sf"/>
</dbReference>
<gene>
    <name evidence="3" type="ORF">AUP42_04250</name>
</gene>
<organism evidence="3 4">
    <name type="scientific">Thalassospira lucentensis</name>
    <dbReference type="NCBI Taxonomy" id="168935"/>
    <lineage>
        <taxon>Bacteria</taxon>
        <taxon>Pseudomonadati</taxon>
        <taxon>Pseudomonadota</taxon>
        <taxon>Alphaproteobacteria</taxon>
        <taxon>Rhodospirillales</taxon>
        <taxon>Thalassospiraceae</taxon>
        <taxon>Thalassospira</taxon>
    </lineage>
</organism>
<evidence type="ECO:0000313" key="4">
    <source>
        <dbReference type="Proteomes" id="UP000076335"/>
    </source>
</evidence>
<evidence type="ECO:0000256" key="1">
    <source>
        <dbReference type="ARBA" id="ARBA00022649"/>
    </source>
</evidence>
<sequence length="96" mass="11365">MPDYRVSRAAQTDIVEIGRYTQREWGIPQRRKYLDGMDRHMQMLANHPLLGTEHTEFDPPVRIHPYDRHLIVYVQEQDGILIVRILHASMDVTSRL</sequence>
<dbReference type="Pfam" id="PF05016">
    <property type="entry name" value="ParE_toxin"/>
    <property type="match status" value="1"/>
</dbReference>
<dbReference type="Proteomes" id="UP000076335">
    <property type="component" value="Unassembled WGS sequence"/>
</dbReference>
<dbReference type="InterPro" id="IPR028344">
    <property type="entry name" value="ParE1/4"/>
</dbReference>
<protein>
    <recommendedName>
        <fullName evidence="2">Toxin</fullName>
    </recommendedName>
</protein>
<evidence type="ECO:0000313" key="3">
    <source>
        <dbReference type="EMBL" id="KZB62176.1"/>
    </source>
</evidence>
<dbReference type="PIRSF" id="PIRSF029218">
    <property type="entry name" value="ParE"/>
    <property type="match status" value="1"/>
</dbReference>
<dbReference type="InterPro" id="IPR007712">
    <property type="entry name" value="RelE/ParE_toxin"/>
</dbReference>
<dbReference type="RefSeq" id="WP_062952754.1">
    <property type="nucleotide sequence ID" value="NZ_LPVY01000021.1"/>
</dbReference>
<accession>A0A154L264</accession>